<dbReference type="SMART" id="SM00064">
    <property type="entry name" value="FYVE"/>
    <property type="match status" value="1"/>
</dbReference>
<dbReference type="EMBL" id="CACTIH010009060">
    <property type="protein sequence ID" value="CAA3021873.1"/>
    <property type="molecule type" value="Genomic_DNA"/>
</dbReference>
<evidence type="ECO:0000256" key="2">
    <source>
        <dbReference type="ARBA" id="ARBA00022723"/>
    </source>
</evidence>
<evidence type="ECO:0000256" key="9">
    <source>
        <dbReference type="SAM" id="MobiDB-lite"/>
    </source>
</evidence>
<feature type="region of interest" description="Disordered" evidence="9">
    <location>
        <begin position="128"/>
        <end position="170"/>
    </location>
</feature>
<dbReference type="InterPro" id="IPR013083">
    <property type="entry name" value="Znf_RING/FYVE/PHD"/>
</dbReference>
<evidence type="ECO:0000259" key="10">
    <source>
        <dbReference type="PROSITE" id="PS50178"/>
    </source>
</evidence>
<accession>A0A8S0USC4</accession>
<comment type="subcellular location">
    <subcellularLocation>
        <location evidence="1">Endosome membrane</location>
    </subcellularLocation>
</comment>
<feature type="domain" description="FYVE-type" evidence="10">
    <location>
        <begin position="45"/>
        <end position="111"/>
    </location>
</feature>
<evidence type="ECO:0000256" key="5">
    <source>
        <dbReference type="ARBA" id="ARBA00022833"/>
    </source>
</evidence>
<dbReference type="OrthoDB" id="1299427at2759"/>
<dbReference type="PANTHER" id="PTHR45748:SF7">
    <property type="entry name" value="1-PHOSPHATIDYLINOSITOL 3-PHOSPHATE 5-KINASE-RELATED"/>
    <property type="match status" value="1"/>
</dbReference>
<dbReference type="GO" id="GO:0008270">
    <property type="term" value="F:zinc ion binding"/>
    <property type="evidence" value="ECO:0007669"/>
    <property type="project" value="UniProtKB-KW"/>
</dbReference>
<feature type="region of interest" description="Disordered" evidence="9">
    <location>
        <begin position="277"/>
        <end position="370"/>
    </location>
</feature>
<evidence type="ECO:0000256" key="8">
    <source>
        <dbReference type="PROSITE-ProRule" id="PRU00091"/>
    </source>
</evidence>
<dbReference type="Gene3D" id="3.30.40.10">
    <property type="entry name" value="Zinc/RING finger domain, C3HC4 (zinc finger)"/>
    <property type="match status" value="1"/>
</dbReference>
<comment type="caution">
    <text evidence="11">The sequence shown here is derived from an EMBL/GenBank/DDBJ whole genome shotgun (WGS) entry which is preliminary data.</text>
</comment>
<dbReference type="InterPro" id="IPR000306">
    <property type="entry name" value="Znf_FYVE"/>
</dbReference>
<dbReference type="InterPro" id="IPR011011">
    <property type="entry name" value="Znf_FYVE_PHD"/>
</dbReference>
<evidence type="ECO:0000256" key="3">
    <source>
        <dbReference type="ARBA" id="ARBA00022753"/>
    </source>
</evidence>
<feature type="compositionally biased region" description="Basic and acidic residues" evidence="9">
    <location>
        <begin position="277"/>
        <end position="293"/>
    </location>
</feature>
<dbReference type="Gramene" id="OE9A093677T1">
    <property type="protein sequence ID" value="OE9A093677C1"/>
    <property type="gene ID" value="OE9A093677"/>
</dbReference>
<keyword evidence="5" id="KW-0862">Zinc</keyword>
<evidence type="ECO:0000256" key="7">
    <source>
        <dbReference type="ARBA" id="ARBA00077223"/>
    </source>
</evidence>
<dbReference type="FunFam" id="3.30.40.10:FF:000384">
    <property type="entry name" value="1-phosphatidylinositol-3-phosphate 5-kinase FAB1B"/>
    <property type="match status" value="1"/>
</dbReference>
<dbReference type="GO" id="GO:0046854">
    <property type="term" value="P:phosphatidylinositol phosphate biosynthetic process"/>
    <property type="evidence" value="ECO:0007669"/>
    <property type="project" value="TreeGrafter"/>
</dbReference>
<organism evidence="11 12">
    <name type="scientific">Olea europaea subsp. europaea</name>
    <dbReference type="NCBI Taxonomy" id="158383"/>
    <lineage>
        <taxon>Eukaryota</taxon>
        <taxon>Viridiplantae</taxon>
        <taxon>Streptophyta</taxon>
        <taxon>Embryophyta</taxon>
        <taxon>Tracheophyta</taxon>
        <taxon>Spermatophyta</taxon>
        <taxon>Magnoliopsida</taxon>
        <taxon>eudicotyledons</taxon>
        <taxon>Gunneridae</taxon>
        <taxon>Pentapetalae</taxon>
        <taxon>asterids</taxon>
        <taxon>lamiids</taxon>
        <taxon>Lamiales</taxon>
        <taxon>Oleaceae</taxon>
        <taxon>Oleeae</taxon>
        <taxon>Olea</taxon>
    </lineage>
</organism>
<dbReference type="InterPro" id="IPR017455">
    <property type="entry name" value="Znf_FYVE-rel"/>
</dbReference>
<dbReference type="GO" id="GO:0000285">
    <property type="term" value="F:1-phosphatidylinositol-3-phosphate 5-kinase activity"/>
    <property type="evidence" value="ECO:0007669"/>
    <property type="project" value="TreeGrafter"/>
</dbReference>
<evidence type="ECO:0000256" key="1">
    <source>
        <dbReference type="ARBA" id="ARBA00004608"/>
    </source>
</evidence>
<dbReference type="PROSITE" id="PS50178">
    <property type="entry name" value="ZF_FYVE"/>
    <property type="match status" value="1"/>
</dbReference>
<evidence type="ECO:0000256" key="4">
    <source>
        <dbReference type="ARBA" id="ARBA00022771"/>
    </source>
</evidence>
<dbReference type="SUPFAM" id="SSF57903">
    <property type="entry name" value="FYVE/PHD zinc finger"/>
    <property type="match status" value="1"/>
</dbReference>
<keyword evidence="2" id="KW-0479">Metal-binding</keyword>
<evidence type="ECO:0000256" key="6">
    <source>
        <dbReference type="ARBA" id="ARBA00023136"/>
    </source>
</evidence>
<keyword evidence="12" id="KW-1185">Reference proteome</keyword>
<gene>
    <name evidence="11" type="ORF">OLEA9_A093677</name>
</gene>
<name>A0A8S0USC4_OLEEU</name>
<dbReference type="PANTHER" id="PTHR45748">
    <property type="entry name" value="1-PHOSPHATIDYLINOSITOL 3-PHOSPHATE 5-KINASE-RELATED"/>
    <property type="match status" value="1"/>
</dbReference>
<feature type="compositionally biased region" description="Polar residues" evidence="9">
    <location>
        <begin position="199"/>
        <end position="210"/>
    </location>
</feature>
<sequence>MGTPNNTKLSEAVDTVKSWTPWRQEPMKVSRDFWMPDQSCKVCYDCDSQFCYDCDSQFRIFNRRHHCRLCGRIFYSKCTEHSVPAPSDDPCSGWEDWGWIRVCNYCFERWEHGSEKIDNVMTAAGPEINPSPSATSLVGNESSYTCSSDRSDDSSMCSTEPHQCSGGPGPRHPAQMEDICAVKHVMIPGKSRRIDTRDSVSNQSLFSSRSGDQDDDCHICKSHSETSHLCPNISYDDINSSKIDHVYEQCEEHLHKEITEPTCIISPWLPESETHKLEGTTEHRAEADKRNNAVDHGPSPSNSSNDKDGSLLDYGNNDLLWLPPEPEDEEEGREAALLSDDDDSGGEGGRGEWGYLRMNSFSGKEFRTRN</sequence>
<keyword evidence="6" id="KW-0472">Membrane</keyword>
<feature type="compositionally biased region" description="Polar residues" evidence="9">
    <location>
        <begin position="130"/>
        <end position="141"/>
    </location>
</feature>
<keyword evidence="3" id="KW-0967">Endosome</keyword>
<reference evidence="11 12" key="1">
    <citation type="submission" date="2019-12" db="EMBL/GenBank/DDBJ databases">
        <authorList>
            <person name="Alioto T."/>
            <person name="Alioto T."/>
            <person name="Gomez Garrido J."/>
        </authorList>
    </citation>
    <scope>NUCLEOTIDE SEQUENCE [LARGE SCALE GENOMIC DNA]</scope>
</reference>
<protein>
    <recommendedName>
        <fullName evidence="7">Phosphatidylinositol 3-phosphate 5-kinase type III</fullName>
    </recommendedName>
</protein>
<proteinExistence type="predicted"/>
<keyword evidence="4 8" id="KW-0863">Zinc-finger</keyword>
<dbReference type="Pfam" id="PF01363">
    <property type="entry name" value="FYVE"/>
    <property type="match status" value="1"/>
</dbReference>
<evidence type="ECO:0000313" key="11">
    <source>
        <dbReference type="EMBL" id="CAA3021873.1"/>
    </source>
</evidence>
<dbReference type="AlphaFoldDB" id="A0A8S0USC4"/>
<dbReference type="Proteomes" id="UP000594638">
    <property type="component" value="Unassembled WGS sequence"/>
</dbReference>
<dbReference type="GO" id="GO:0010008">
    <property type="term" value="C:endosome membrane"/>
    <property type="evidence" value="ECO:0007669"/>
    <property type="project" value="UniProtKB-SubCell"/>
</dbReference>
<feature type="compositionally biased region" description="Low complexity" evidence="9">
    <location>
        <begin position="142"/>
        <end position="159"/>
    </location>
</feature>
<feature type="region of interest" description="Disordered" evidence="9">
    <location>
        <begin position="191"/>
        <end position="214"/>
    </location>
</feature>
<evidence type="ECO:0000313" key="12">
    <source>
        <dbReference type="Proteomes" id="UP000594638"/>
    </source>
</evidence>